<dbReference type="EMBL" id="CM056741">
    <property type="protein sequence ID" value="KAJ8682915.1"/>
    <property type="molecule type" value="Genomic_DNA"/>
</dbReference>
<evidence type="ECO:0000313" key="1">
    <source>
        <dbReference type="EMBL" id="KAJ8682915.1"/>
    </source>
</evidence>
<sequence length="394" mass="44755">MEPVNNNNESGASISDISLEPSIDPEEDTSKSESKRSCDETSLDSKSEDSNSFVVRQWKKFKTLPDFSESKLTEMLELRNQLFTSGLVKETLGRHNEITVTETSKVSDYDRKIYKLIFENQKCNLLESIELLQVKPLSMCCQAAMTKLDRDPVLICENTRNHFSDWLDERKSRVTGTTGYGLFTYTQNAHTSEDWKKKIESFVAPKDFSTEATEYGRKNEAPAREIFKSQNPNIEVIETGLIICKSLPWIACTPDGVIVHDGKIVSLLEIKCFVQLGMALLNVESCKFVLYSSFDKNIFVVDVPKDRLFLVKMLRRLKDLYYATILPGICALESDSHTPSSHADERHLIVKYEDTKPQKPKPPVKPKKAMCTSTPKKPKKVIIPLSPRSSKVRI</sequence>
<keyword evidence="2" id="KW-1185">Reference proteome</keyword>
<proteinExistence type="predicted"/>
<accession>A0ACC2PH50</accession>
<reference evidence="1" key="1">
    <citation type="submission" date="2023-04" db="EMBL/GenBank/DDBJ databases">
        <title>A chromosome-level genome assembly of the parasitoid wasp Eretmocerus hayati.</title>
        <authorList>
            <person name="Zhong Y."/>
            <person name="Liu S."/>
            <person name="Liu Y."/>
        </authorList>
    </citation>
    <scope>NUCLEOTIDE SEQUENCE</scope>
    <source>
        <strain evidence="1">ZJU_SS_LIU_2023</strain>
    </source>
</reference>
<comment type="caution">
    <text evidence="1">The sequence shown here is derived from an EMBL/GenBank/DDBJ whole genome shotgun (WGS) entry which is preliminary data.</text>
</comment>
<protein>
    <submittedName>
        <fullName evidence="1">Uncharacterized protein</fullName>
    </submittedName>
</protein>
<organism evidence="1 2">
    <name type="scientific">Eretmocerus hayati</name>
    <dbReference type="NCBI Taxonomy" id="131215"/>
    <lineage>
        <taxon>Eukaryota</taxon>
        <taxon>Metazoa</taxon>
        <taxon>Ecdysozoa</taxon>
        <taxon>Arthropoda</taxon>
        <taxon>Hexapoda</taxon>
        <taxon>Insecta</taxon>
        <taxon>Pterygota</taxon>
        <taxon>Neoptera</taxon>
        <taxon>Endopterygota</taxon>
        <taxon>Hymenoptera</taxon>
        <taxon>Apocrita</taxon>
        <taxon>Proctotrupomorpha</taxon>
        <taxon>Chalcidoidea</taxon>
        <taxon>Aphelinidae</taxon>
        <taxon>Aphelininae</taxon>
        <taxon>Eretmocerus</taxon>
    </lineage>
</organism>
<name>A0ACC2PH50_9HYME</name>
<dbReference type="Proteomes" id="UP001239111">
    <property type="component" value="Chromosome 1"/>
</dbReference>
<gene>
    <name evidence="1" type="ORF">QAD02_018707</name>
</gene>
<evidence type="ECO:0000313" key="2">
    <source>
        <dbReference type="Proteomes" id="UP001239111"/>
    </source>
</evidence>